<keyword evidence="1" id="KW-1185">Reference proteome</keyword>
<protein>
    <submittedName>
        <fullName evidence="2">Ovule protein</fullName>
    </submittedName>
</protein>
<sequence length="78" mass="9078">MFWTTIVQVVLKKHPFLGSFLHNCVTQLTLLKVNEIKYFISHSKGIIPEWCGSLMILDMIYNWPSYVSKSGDHFEKTS</sequence>
<dbReference type="AlphaFoldDB" id="A0A0K0G3D4"/>
<evidence type="ECO:0000313" key="1">
    <source>
        <dbReference type="Proteomes" id="UP000035680"/>
    </source>
</evidence>
<dbReference type="Proteomes" id="UP000035680">
    <property type="component" value="Unassembled WGS sequence"/>
</dbReference>
<proteinExistence type="predicted"/>
<organism evidence="1 2">
    <name type="scientific">Strongyloides venezuelensis</name>
    <name type="common">Threadworm</name>
    <dbReference type="NCBI Taxonomy" id="75913"/>
    <lineage>
        <taxon>Eukaryota</taxon>
        <taxon>Metazoa</taxon>
        <taxon>Ecdysozoa</taxon>
        <taxon>Nematoda</taxon>
        <taxon>Chromadorea</taxon>
        <taxon>Rhabditida</taxon>
        <taxon>Tylenchina</taxon>
        <taxon>Panagrolaimomorpha</taxon>
        <taxon>Strongyloidoidea</taxon>
        <taxon>Strongyloididae</taxon>
        <taxon>Strongyloides</taxon>
    </lineage>
</organism>
<reference evidence="1" key="1">
    <citation type="submission" date="2014-07" db="EMBL/GenBank/DDBJ databases">
        <authorList>
            <person name="Martin A.A"/>
            <person name="De Silva N."/>
        </authorList>
    </citation>
    <scope>NUCLEOTIDE SEQUENCE</scope>
</reference>
<accession>A0A0K0G3D4</accession>
<evidence type="ECO:0000313" key="2">
    <source>
        <dbReference type="WBParaSite" id="SVE_1923500.1"/>
    </source>
</evidence>
<reference evidence="2" key="2">
    <citation type="submission" date="2015-08" db="UniProtKB">
        <authorList>
            <consortium name="WormBaseParasite"/>
        </authorList>
    </citation>
    <scope>IDENTIFICATION</scope>
</reference>
<name>A0A0K0G3D4_STRVS</name>
<dbReference type="WBParaSite" id="SVE_1923500.1">
    <property type="protein sequence ID" value="SVE_1923500.1"/>
    <property type="gene ID" value="SVE_1923500"/>
</dbReference>